<keyword evidence="3" id="KW-1185">Reference proteome</keyword>
<dbReference type="OrthoDB" id="1722553at2"/>
<dbReference type="CDD" id="cd00077">
    <property type="entry name" value="HDc"/>
    <property type="match status" value="1"/>
</dbReference>
<dbReference type="PANTHER" id="PTHR33594:SF1">
    <property type="entry name" value="HD_PDEASE DOMAIN-CONTAINING PROTEIN"/>
    <property type="match status" value="1"/>
</dbReference>
<dbReference type="SMART" id="SM00471">
    <property type="entry name" value="HDc"/>
    <property type="match status" value="1"/>
</dbReference>
<dbReference type="AlphaFoldDB" id="A0A4R1BSP3"/>
<dbReference type="Proteomes" id="UP000295244">
    <property type="component" value="Unassembled WGS sequence"/>
</dbReference>
<sequence length="198" mass="21772">MVVSDIESLVARAGTDPVWGYAHCLRVHEMARTLARLERLSYDEEILRLACLLHDIGLYKAYNMKEGADHVVRSGRVAERLLKERNFPPRATRTVLDAIKHHPPDAGVGRSVESVLLKDAVGLDYLGAVGVSRVMAMVGSEAEVPDLPAAVRHIRALGTRIPPLLRLGSSRRIARERVAEAESFLQALGRETAGLQLL</sequence>
<dbReference type="InterPro" id="IPR006674">
    <property type="entry name" value="HD_domain"/>
</dbReference>
<dbReference type="SUPFAM" id="SSF109604">
    <property type="entry name" value="HD-domain/PDEase-like"/>
    <property type="match status" value="1"/>
</dbReference>
<dbReference type="InterPro" id="IPR006675">
    <property type="entry name" value="HDIG_dom"/>
</dbReference>
<dbReference type="EMBL" id="SKBU01000001">
    <property type="protein sequence ID" value="TCJ20658.1"/>
    <property type="molecule type" value="Genomic_DNA"/>
</dbReference>
<name>A0A4R1BSP3_9ACTN</name>
<dbReference type="PANTHER" id="PTHR33594">
    <property type="entry name" value="SUPERFAMILY HYDROLASE, PUTATIVE (AFU_ORTHOLOGUE AFUA_1G03035)-RELATED"/>
    <property type="match status" value="1"/>
</dbReference>
<accession>A0A4R1BSP3</accession>
<dbReference type="InterPro" id="IPR003607">
    <property type="entry name" value="HD/PDEase_dom"/>
</dbReference>
<dbReference type="Pfam" id="PF01966">
    <property type="entry name" value="HD"/>
    <property type="match status" value="1"/>
</dbReference>
<dbReference type="Gene3D" id="1.10.3210.10">
    <property type="entry name" value="Hypothetical protein af1432"/>
    <property type="match status" value="1"/>
</dbReference>
<evidence type="ECO:0000313" key="2">
    <source>
        <dbReference type="EMBL" id="TCJ20658.1"/>
    </source>
</evidence>
<dbReference type="NCBIfam" id="TIGR00277">
    <property type="entry name" value="HDIG"/>
    <property type="match status" value="1"/>
</dbReference>
<dbReference type="PROSITE" id="PS51831">
    <property type="entry name" value="HD"/>
    <property type="match status" value="1"/>
</dbReference>
<proteinExistence type="predicted"/>
<reference evidence="2 3" key="1">
    <citation type="submission" date="2019-03" db="EMBL/GenBank/DDBJ databases">
        <title>Whole genome sequence of a novel Rubrobacter taiwanensis strain, isolated from Yellowstone National Park.</title>
        <authorList>
            <person name="Freed S."/>
            <person name="Ramaley R.F."/>
            <person name="Kyndt J.A."/>
        </authorList>
    </citation>
    <scope>NUCLEOTIDE SEQUENCE [LARGE SCALE GENOMIC DNA]</scope>
    <source>
        <strain evidence="2 3">Yellowstone</strain>
    </source>
</reference>
<feature type="domain" description="HD" evidence="1">
    <location>
        <begin position="20"/>
        <end position="126"/>
    </location>
</feature>
<evidence type="ECO:0000313" key="3">
    <source>
        <dbReference type="Proteomes" id="UP000295244"/>
    </source>
</evidence>
<comment type="caution">
    <text evidence="2">The sequence shown here is derived from an EMBL/GenBank/DDBJ whole genome shotgun (WGS) entry which is preliminary data.</text>
</comment>
<evidence type="ECO:0000259" key="1">
    <source>
        <dbReference type="PROSITE" id="PS51831"/>
    </source>
</evidence>
<organism evidence="2 3">
    <name type="scientific">Rubrobacter taiwanensis</name>
    <dbReference type="NCBI Taxonomy" id="185139"/>
    <lineage>
        <taxon>Bacteria</taxon>
        <taxon>Bacillati</taxon>
        <taxon>Actinomycetota</taxon>
        <taxon>Rubrobacteria</taxon>
        <taxon>Rubrobacterales</taxon>
        <taxon>Rubrobacteraceae</taxon>
        <taxon>Rubrobacter</taxon>
    </lineage>
</organism>
<protein>
    <submittedName>
        <fullName evidence="2">HD domain-containing protein</fullName>
    </submittedName>
</protein>
<dbReference type="RefSeq" id="WP_132687031.1">
    <property type="nucleotide sequence ID" value="NZ_SKBU01000001.1"/>
</dbReference>
<gene>
    <name evidence="2" type="ORF">E0L93_00040</name>
</gene>